<dbReference type="GO" id="GO:0015628">
    <property type="term" value="P:protein secretion by the type II secretion system"/>
    <property type="evidence" value="ECO:0007669"/>
    <property type="project" value="TreeGrafter"/>
</dbReference>
<feature type="transmembrane region" description="Helical" evidence="1">
    <location>
        <begin position="12"/>
        <end position="31"/>
    </location>
</feature>
<dbReference type="Proteomes" id="UP000521358">
    <property type="component" value="Unassembled WGS sequence"/>
</dbReference>
<accession>A0A7X6DBB5</accession>
<name>A0A7X6DBB5_9ENTE</name>
<comment type="caution">
    <text evidence="3">The sequence shown here is derived from an EMBL/GenBank/DDBJ whole genome shotgun (WGS) entry which is preliminary data.</text>
</comment>
<dbReference type="GO" id="GO:0006281">
    <property type="term" value="P:DNA repair"/>
    <property type="evidence" value="ECO:0007669"/>
    <property type="project" value="InterPro"/>
</dbReference>
<dbReference type="SMART" id="SM00278">
    <property type="entry name" value="HhH1"/>
    <property type="match status" value="2"/>
</dbReference>
<dbReference type="GO" id="GO:0015627">
    <property type="term" value="C:type II protein secretion system complex"/>
    <property type="evidence" value="ECO:0007669"/>
    <property type="project" value="TreeGrafter"/>
</dbReference>
<proteinExistence type="predicted"/>
<keyword evidence="1" id="KW-0472">Membrane</keyword>
<feature type="domain" description="Helix-hairpin-helix DNA-binding motif class 1" evidence="2">
    <location>
        <begin position="189"/>
        <end position="208"/>
    </location>
</feature>
<organism evidence="3 4">
    <name type="scientific">Vagococcus fluvialis</name>
    <dbReference type="NCBI Taxonomy" id="2738"/>
    <lineage>
        <taxon>Bacteria</taxon>
        <taxon>Bacillati</taxon>
        <taxon>Bacillota</taxon>
        <taxon>Bacilli</taxon>
        <taxon>Lactobacillales</taxon>
        <taxon>Enterococcaceae</taxon>
        <taxon>Vagococcus</taxon>
    </lineage>
</organism>
<dbReference type="PANTHER" id="PTHR21180">
    <property type="entry name" value="ENDONUCLEASE/EXONUCLEASE/PHOSPHATASE FAMILY DOMAIN-CONTAINING PROTEIN 1"/>
    <property type="match status" value="1"/>
</dbReference>
<dbReference type="GO" id="GO:0003677">
    <property type="term" value="F:DNA binding"/>
    <property type="evidence" value="ECO:0007669"/>
    <property type="project" value="InterPro"/>
</dbReference>
<dbReference type="NCBIfam" id="TIGR00426">
    <property type="entry name" value="competence protein ComEA helix-hairpin-helix repeat region"/>
    <property type="match status" value="1"/>
</dbReference>
<dbReference type="SUPFAM" id="SSF47781">
    <property type="entry name" value="RuvA domain 2-like"/>
    <property type="match status" value="1"/>
</dbReference>
<evidence type="ECO:0000313" key="4">
    <source>
        <dbReference type="Proteomes" id="UP000521358"/>
    </source>
</evidence>
<dbReference type="InterPro" id="IPR019554">
    <property type="entry name" value="Soluble_ligand-bd"/>
</dbReference>
<dbReference type="RefSeq" id="WP_167808144.1">
    <property type="nucleotide sequence ID" value="NZ_JAAVMB010000020.1"/>
</dbReference>
<dbReference type="Gene3D" id="1.10.150.280">
    <property type="entry name" value="AF1531-like domain"/>
    <property type="match status" value="1"/>
</dbReference>
<dbReference type="InterPro" id="IPR010994">
    <property type="entry name" value="RuvA_2-like"/>
</dbReference>
<keyword evidence="1" id="KW-0812">Transmembrane</keyword>
<sequence length="211" mass="23531">MESIRKHVTKEKIIITVVILVISIIALKLFLSKNAAKVDQFEEVVLTDTTDLIAETEKENNDLVKMYVDIKGAVKLPGMYEVTSDMRVLNVIDMAGGLKETADDSKVNFSQRIEDQMVIYIPVEGEELSETVIAGTNSNTANISKDEEGKVNLNQATKEELMTLSGVGDKKAEKIIEYREENGSFKTIEDLKNVNGFGEKSFESLEKYISI</sequence>
<dbReference type="Pfam" id="PF10531">
    <property type="entry name" value="SLBB"/>
    <property type="match status" value="1"/>
</dbReference>
<feature type="domain" description="Helix-hairpin-helix DNA-binding motif class 1" evidence="2">
    <location>
        <begin position="159"/>
        <end position="178"/>
    </location>
</feature>
<dbReference type="PANTHER" id="PTHR21180:SF32">
    <property type="entry name" value="ENDONUCLEASE_EXONUCLEASE_PHOSPHATASE FAMILY DOMAIN-CONTAINING PROTEIN 1"/>
    <property type="match status" value="1"/>
</dbReference>
<gene>
    <name evidence="3" type="ORF">HED35_13480</name>
</gene>
<protein>
    <recommendedName>
        <fullName evidence="2">Helix-hairpin-helix DNA-binding motif class 1 domain-containing protein</fullName>
    </recommendedName>
</protein>
<evidence type="ECO:0000259" key="2">
    <source>
        <dbReference type="SMART" id="SM00278"/>
    </source>
</evidence>
<keyword evidence="1" id="KW-1133">Transmembrane helix</keyword>
<evidence type="ECO:0000313" key="3">
    <source>
        <dbReference type="EMBL" id="NKC69103.1"/>
    </source>
</evidence>
<reference evidence="3 4" key="1">
    <citation type="submission" date="2020-03" db="EMBL/GenBank/DDBJ databases">
        <title>Bacterial samples isolated from urine from healthy bovine heifers (Gyr breed).</title>
        <authorList>
            <person name="Giannattasio-Ferraz S."/>
            <person name="Maskeri L."/>
            <person name="Penido A."/>
            <person name="Barbosa-Stancioli E.F."/>
            <person name="Putonti C."/>
        </authorList>
    </citation>
    <scope>NUCLEOTIDE SEQUENCE [LARGE SCALE GENOMIC DNA]</scope>
    <source>
        <strain evidence="3 4">UFMG-H7</strain>
    </source>
</reference>
<dbReference type="EMBL" id="JAAVMB010000020">
    <property type="protein sequence ID" value="NKC69103.1"/>
    <property type="molecule type" value="Genomic_DNA"/>
</dbReference>
<dbReference type="AlphaFoldDB" id="A0A7X6DBB5"/>
<dbReference type="InterPro" id="IPR003583">
    <property type="entry name" value="Hlx-hairpin-Hlx_DNA-bd_motif"/>
</dbReference>
<dbReference type="InterPro" id="IPR051675">
    <property type="entry name" value="Endo/Exo/Phosphatase_dom_1"/>
</dbReference>
<dbReference type="Pfam" id="PF12836">
    <property type="entry name" value="HHH_3"/>
    <property type="match status" value="1"/>
</dbReference>
<evidence type="ECO:0000256" key="1">
    <source>
        <dbReference type="SAM" id="Phobius"/>
    </source>
</evidence>
<dbReference type="InterPro" id="IPR004509">
    <property type="entry name" value="Competence_ComEA_HhH"/>
</dbReference>